<comment type="similarity">
    <text evidence="2">Belongs to the actin-binding proteins ADF family. Twinfilin subfamily.</text>
</comment>
<dbReference type="Pfam" id="PF00241">
    <property type="entry name" value="Cofilin_ADF"/>
    <property type="match status" value="2"/>
</dbReference>
<dbReference type="InParanoid" id="A5DX33"/>
<dbReference type="GO" id="GO:0030042">
    <property type="term" value="P:actin filament depolymerization"/>
    <property type="evidence" value="ECO:0007669"/>
    <property type="project" value="TreeGrafter"/>
</dbReference>
<dbReference type="STRING" id="379508.A5DX33"/>
<evidence type="ECO:0000256" key="6">
    <source>
        <dbReference type="ARBA" id="ARBA00023212"/>
    </source>
</evidence>
<keyword evidence="6" id="KW-0206">Cytoskeleton</keyword>
<name>A5DX33_LODEL</name>
<accession>A5DX33</accession>
<keyword evidence="5" id="KW-0009">Actin-binding</keyword>
<evidence type="ECO:0000256" key="7">
    <source>
        <dbReference type="ARBA" id="ARBA00038532"/>
    </source>
</evidence>
<dbReference type="OMA" id="YLFKHTH"/>
<dbReference type="InterPro" id="IPR002108">
    <property type="entry name" value="ADF-H"/>
</dbReference>
<feature type="domain" description="ADF-H" evidence="9">
    <location>
        <begin position="207"/>
        <end position="347"/>
    </location>
</feature>
<dbReference type="FunCoup" id="A5DX33">
    <property type="interactions" value="381"/>
</dbReference>
<keyword evidence="11" id="KW-1185">Reference proteome</keyword>
<dbReference type="InterPro" id="IPR029006">
    <property type="entry name" value="ADF-H/Gelsolin-like_dom_sf"/>
</dbReference>
<dbReference type="PANTHER" id="PTHR13759:SF1">
    <property type="entry name" value="TWINFILIN"/>
    <property type="match status" value="1"/>
</dbReference>
<dbReference type="GeneID" id="5234106"/>
<dbReference type="VEuPathDB" id="FungiDB:LELG_01920"/>
<feature type="domain" description="ADF-H" evidence="9">
    <location>
        <begin position="1"/>
        <end position="153"/>
    </location>
</feature>
<dbReference type="Gene3D" id="3.40.20.10">
    <property type="entry name" value="Severin"/>
    <property type="match status" value="2"/>
</dbReference>
<dbReference type="PANTHER" id="PTHR13759">
    <property type="entry name" value="TWINFILIN"/>
    <property type="match status" value="1"/>
</dbReference>
<evidence type="ECO:0000256" key="2">
    <source>
        <dbReference type="ARBA" id="ARBA00009557"/>
    </source>
</evidence>
<dbReference type="GO" id="GO:0003785">
    <property type="term" value="F:actin monomer binding"/>
    <property type="evidence" value="ECO:0007669"/>
    <property type="project" value="TreeGrafter"/>
</dbReference>
<dbReference type="KEGG" id="lel:PVL30_001890"/>
<evidence type="ECO:0000256" key="8">
    <source>
        <dbReference type="SAM" id="MobiDB-lite"/>
    </source>
</evidence>
<gene>
    <name evidence="10" type="ORF">LELG_01920</name>
</gene>
<comment type="subcellular location">
    <subcellularLocation>
        <location evidence="1">Cytoplasm</location>
        <location evidence="1">Cytoskeleton</location>
    </subcellularLocation>
</comment>
<dbReference type="HOGENOM" id="CLU_031995_0_2_1"/>
<dbReference type="CDD" id="cd11284">
    <property type="entry name" value="ADF_Twf-C_like"/>
    <property type="match status" value="1"/>
</dbReference>
<keyword evidence="3" id="KW-0963">Cytoplasm</keyword>
<reference evidence="10 11" key="1">
    <citation type="journal article" date="2009" name="Nature">
        <title>Evolution of pathogenicity and sexual reproduction in eight Candida genomes.</title>
        <authorList>
            <person name="Butler G."/>
            <person name="Rasmussen M.D."/>
            <person name="Lin M.F."/>
            <person name="Santos M.A."/>
            <person name="Sakthikumar S."/>
            <person name="Munro C.A."/>
            <person name="Rheinbay E."/>
            <person name="Grabherr M."/>
            <person name="Forche A."/>
            <person name="Reedy J.L."/>
            <person name="Agrafioti I."/>
            <person name="Arnaud M.B."/>
            <person name="Bates S."/>
            <person name="Brown A.J."/>
            <person name="Brunke S."/>
            <person name="Costanzo M.C."/>
            <person name="Fitzpatrick D.A."/>
            <person name="de Groot P.W."/>
            <person name="Harris D."/>
            <person name="Hoyer L.L."/>
            <person name="Hube B."/>
            <person name="Klis F.M."/>
            <person name="Kodira C."/>
            <person name="Lennard N."/>
            <person name="Logue M.E."/>
            <person name="Martin R."/>
            <person name="Neiman A.M."/>
            <person name="Nikolaou E."/>
            <person name="Quail M.A."/>
            <person name="Quinn J."/>
            <person name="Santos M.C."/>
            <person name="Schmitzberger F.F."/>
            <person name="Sherlock G."/>
            <person name="Shah P."/>
            <person name="Silverstein K.A."/>
            <person name="Skrzypek M.S."/>
            <person name="Soll D."/>
            <person name="Staggs R."/>
            <person name="Stansfield I."/>
            <person name="Stumpf M.P."/>
            <person name="Sudbery P.E."/>
            <person name="Srikantha T."/>
            <person name="Zeng Q."/>
            <person name="Berman J."/>
            <person name="Berriman M."/>
            <person name="Heitman J."/>
            <person name="Gow N.A."/>
            <person name="Lorenz M.C."/>
            <person name="Birren B.W."/>
            <person name="Kellis M."/>
            <person name="Cuomo C.A."/>
        </authorList>
    </citation>
    <scope>NUCLEOTIDE SEQUENCE [LARGE SCALE GENOMIC DNA]</scope>
    <source>
        <strain evidence="11">ATCC 11503 / BCRC 21390 / CBS 2605 / JCM 1781 / NBRC 1676 / NRRL YB-4239</strain>
    </source>
</reference>
<proteinExistence type="inferred from homology"/>
<dbReference type="GO" id="GO:0005737">
    <property type="term" value="C:cytoplasm"/>
    <property type="evidence" value="ECO:0007669"/>
    <property type="project" value="TreeGrafter"/>
</dbReference>
<protein>
    <recommendedName>
        <fullName evidence="9">ADF-H domain-containing protein</fullName>
    </recommendedName>
</protein>
<feature type="compositionally biased region" description="Low complexity" evidence="8">
    <location>
        <begin position="360"/>
        <end position="377"/>
    </location>
</feature>
<feature type="region of interest" description="Disordered" evidence="8">
    <location>
        <begin position="343"/>
        <end position="391"/>
    </location>
</feature>
<dbReference type="PROSITE" id="PS51263">
    <property type="entry name" value="ADF_H"/>
    <property type="match status" value="2"/>
</dbReference>
<keyword evidence="4" id="KW-0677">Repeat</keyword>
<evidence type="ECO:0000259" key="9">
    <source>
        <dbReference type="PROSITE" id="PS51263"/>
    </source>
</evidence>
<comment type="subunit">
    <text evidence="7">Interacts with G-actin; ADP-actin form.</text>
</comment>
<dbReference type="EMBL" id="CH981525">
    <property type="protein sequence ID" value="EDK43741.1"/>
    <property type="molecule type" value="Genomic_DNA"/>
</dbReference>
<evidence type="ECO:0000313" key="10">
    <source>
        <dbReference type="EMBL" id="EDK43741.1"/>
    </source>
</evidence>
<dbReference type="Proteomes" id="UP000001996">
    <property type="component" value="Unassembled WGS sequence"/>
</dbReference>
<dbReference type="GO" id="GO:0051016">
    <property type="term" value="P:barbed-end actin filament capping"/>
    <property type="evidence" value="ECO:0007669"/>
    <property type="project" value="TreeGrafter"/>
</dbReference>
<evidence type="ECO:0000256" key="4">
    <source>
        <dbReference type="ARBA" id="ARBA00022737"/>
    </source>
</evidence>
<evidence type="ECO:0000313" key="11">
    <source>
        <dbReference type="Proteomes" id="UP000001996"/>
    </source>
</evidence>
<dbReference type="GO" id="GO:0051015">
    <property type="term" value="F:actin filament binding"/>
    <property type="evidence" value="ECO:0007669"/>
    <property type="project" value="TreeGrafter"/>
</dbReference>
<dbReference type="CDD" id="cd11285">
    <property type="entry name" value="ADF_Twf-N_like"/>
    <property type="match status" value="1"/>
</dbReference>
<dbReference type="eggNOG" id="KOG1747">
    <property type="taxonomic scope" value="Eukaryota"/>
</dbReference>
<dbReference type="InterPro" id="IPR028458">
    <property type="entry name" value="Twinfilin"/>
</dbReference>
<organism evidence="10 11">
    <name type="scientific">Lodderomyces elongisporus (strain ATCC 11503 / CBS 2605 / JCM 1781 / NBRC 1676 / NRRL YB-4239)</name>
    <name type="common">Yeast</name>
    <name type="synonym">Saccharomyces elongisporus</name>
    <dbReference type="NCBI Taxonomy" id="379508"/>
    <lineage>
        <taxon>Eukaryota</taxon>
        <taxon>Fungi</taxon>
        <taxon>Dikarya</taxon>
        <taxon>Ascomycota</taxon>
        <taxon>Saccharomycotina</taxon>
        <taxon>Pichiomycetes</taxon>
        <taxon>Debaryomycetaceae</taxon>
        <taxon>Candida/Lodderomyces clade</taxon>
        <taxon>Lodderomyces</taxon>
    </lineage>
</organism>
<evidence type="ECO:0000256" key="3">
    <source>
        <dbReference type="ARBA" id="ARBA00022490"/>
    </source>
</evidence>
<dbReference type="OrthoDB" id="10006997at2759"/>
<evidence type="ECO:0000256" key="1">
    <source>
        <dbReference type="ARBA" id="ARBA00004245"/>
    </source>
</evidence>
<dbReference type="GO" id="GO:0005884">
    <property type="term" value="C:actin filament"/>
    <property type="evidence" value="ECO:0007669"/>
    <property type="project" value="TreeGrafter"/>
</dbReference>
<dbReference type="SMART" id="SM00102">
    <property type="entry name" value="ADF"/>
    <property type="match status" value="2"/>
</dbReference>
<dbReference type="AlphaFoldDB" id="A5DX33"/>
<evidence type="ECO:0000256" key="5">
    <source>
        <dbReference type="ARBA" id="ARBA00023203"/>
    </source>
</evidence>
<sequence length="391" mass="43145">MSTQSGITVSSKLADVFKTKSSSTPIVIKISSNSTELIPAEINNETSTTTSISSSIAQLNKYLSQTFPEPAYISFPYDSSEGNNDGNSSLVQSQPQKIFISFIPDSAPIKQKMLYASTKNTLLTSLGSSQFAYKFAWTELDEVTEDHLTRSINDEKNGENRGVKGLKTEKEEIVENINQQSYYARTGLGFKRELASMSSKTSGSTGDILYAFDEKLKLEFENLKESKLDVGIVVIFNINMASEVIELHEKINKVNVDGLINKLESNVAPLKPSYILYKYEQSKVAFIYTCPSGSSVKDRMVYAASKNSLISHLKNEYFNGDDVVLDKNLEVGDLNELEVSELESDFGNDESKQSRGATPSSHSSSSLSSANNQSANNTGLRFNKPKGPRRR</sequence>
<dbReference type="SUPFAM" id="SSF55753">
    <property type="entry name" value="Actin depolymerizing proteins"/>
    <property type="match status" value="2"/>
</dbReference>